<reference evidence="1" key="1">
    <citation type="journal article" date="2020" name="Nature">
        <title>Giant virus diversity and host interactions through global metagenomics.</title>
        <authorList>
            <person name="Schulz F."/>
            <person name="Roux S."/>
            <person name="Paez-Espino D."/>
            <person name="Jungbluth S."/>
            <person name="Walsh D.A."/>
            <person name="Denef V.J."/>
            <person name="McMahon K.D."/>
            <person name="Konstantinidis K.T."/>
            <person name="Eloe-Fadrosh E.A."/>
            <person name="Kyrpides N.C."/>
            <person name="Woyke T."/>
        </authorList>
    </citation>
    <scope>NUCLEOTIDE SEQUENCE</scope>
    <source>
        <strain evidence="1">GVMAG-M-3300026093-6</strain>
    </source>
</reference>
<name>A0A6C0JCL5_9ZZZZ</name>
<evidence type="ECO:0000313" key="1">
    <source>
        <dbReference type="EMBL" id="QHU03372.1"/>
    </source>
</evidence>
<protein>
    <submittedName>
        <fullName evidence="1">Uncharacterized protein</fullName>
    </submittedName>
</protein>
<accession>A0A6C0JCL5</accession>
<sequence length="362" mass="41809">MDSKIKSCPIIITQKKLNHFVKNHRTLDKLLKKRYLKLRSFDDLFPVNDPDLGYLDRDNWAMTVGNVIMASITFKSGSSGVNPNWILKRLKELYDSFFSTECLYTGFLICIDMDKYNSGLGRKYTNVIDEQPIGLILFRNLLESDSSVKCDGEPVNRDNVLYGELIGINPDFSTFGIGKIIAATAILINTYTDKTTVVLNIARGLRNAPARHLYESFGFRAVPIPLPKSVKDWANLDIIKQYYKQQLVIWTMVWCMEDPQKTIDNARDILKKEFEKNTYNNSDLTFDFPPPSIAKLKTKVGCFYWTAKLRIFLNKNDYFDTNYTKAKQRLQEIQDNYEQLKFEVQQPPKPPSYIGKIKGLIK</sequence>
<dbReference type="SUPFAM" id="SSF55729">
    <property type="entry name" value="Acyl-CoA N-acyltransferases (Nat)"/>
    <property type="match status" value="1"/>
</dbReference>
<dbReference type="Gene3D" id="3.40.630.30">
    <property type="match status" value="1"/>
</dbReference>
<dbReference type="EMBL" id="MN740375">
    <property type="protein sequence ID" value="QHU03372.1"/>
    <property type="molecule type" value="Genomic_DNA"/>
</dbReference>
<organism evidence="1">
    <name type="scientific">viral metagenome</name>
    <dbReference type="NCBI Taxonomy" id="1070528"/>
    <lineage>
        <taxon>unclassified sequences</taxon>
        <taxon>metagenomes</taxon>
        <taxon>organismal metagenomes</taxon>
    </lineage>
</organism>
<proteinExistence type="predicted"/>
<dbReference type="InterPro" id="IPR016181">
    <property type="entry name" value="Acyl_CoA_acyltransferase"/>
</dbReference>
<dbReference type="AlphaFoldDB" id="A0A6C0JCL5"/>